<evidence type="ECO:0000313" key="3">
    <source>
        <dbReference type="EMBL" id="EEV17166.1"/>
    </source>
</evidence>
<reference evidence="3 4" key="1">
    <citation type="submission" date="2009-07" db="EMBL/GenBank/DDBJ databases">
        <authorList>
            <person name="Madupu R."/>
            <person name="Sebastian Y."/>
            <person name="Durkin A.S."/>
            <person name="Torralba M."/>
            <person name="Methe B."/>
            <person name="Sutton G.G."/>
            <person name="Strausberg R.L."/>
            <person name="Nelson K.E."/>
        </authorList>
    </citation>
    <scope>NUCLEOTIDE SEQUENCE [LARGE SCALE GENOMIC DNA]</scope>
    <source>
        <strain evidence="3 4">RM3268</strain>
    </source>
</reference>
<dbReference type="GO" id="GO:0016787">
    <property type="term" value="F:hydrolase activity"/>
    <property type="evidence" value="ECO:0007669"/>
    <property type="project" value="InterPro"/>
</dbReference>
<dbReference type="STRING" id="824.CGRAC_0768"/>
<evidence type="ECO:0000313" key="4">
    <source>
        <dbReference type="Proteomes" id="UP000005709"/>
    </source>
</evidence>
<organism evidence="3 4">
    <name type="scientific">Campylobacter gracilis RM3268</name>
    <dbReference type="NCBI Taxonomy" id="553220"/>
    <lineage>
        <taxon>Bacteria</taxon>
        <taxon>Pseudomonadati</taxon>
        <taxon>Campylobacterota</taxon>
        <taxon>Epsilonproteobacteria</taxon>
        <taxon>Campylobacterales</taxon>
        <taxon>Campylobacteraceae</taxon>
        <taxon>Campylobacter</taxon>
    </lineage>
</organism>
<evidence type="ECO:0000259" key="2">
    <source>
        <dbReference type="Pfam" id="PF00149"/>
    </source>
</evidence>
<dbReference type="InterPro" id="IPR029052">
    <property type="entry name" value="Metallo-depent_PP-like"/>
</dbReference>
<dbReference type="Gene3D" id="3.60.21.10">
    <property type="match status" value="1"/>
</dbReference>
<name>C8PJR1_9BACT</name>
<feature type="transmembrane region" description="Helical" evidence="1">
    <location>
        <begin position="116"/>
        <end position="134"/>
    </location>
</feature>
<dbReference type="EMBL" id="ACYG01000027">
    <property type="protein sequence ID" value="EEV17166.1"/>
    <property type="molecule type" value="Genomic_DNA"/>
</dbReference>
<evidence type="ECO:0000256" key="1">
    <source>
        <dbReference type="SAM" id="Phobius"/>
    </source>
</evidence>
<dbReference type="SUPFAM" id="SSF56300">
    <property type="entry name" value="Metallo-dependent phosphatases"/>
    <property type="match status" value="1"/>
</dbReference>
<keyword evidence="1" id="KW-1133">Transmembrane helix</keyword>
<feature type="transmembrane region" description="Helical" evidence="1">
    <location>
        <begin position="35"/>
        <end position="59"/>
    </location>
</feature>
<dbReference type="InterPro" id="IPR051158">
    <property type="entry name" value="Metallophosphoesterase_sf"/>
</dbReference>
<dbReference type="PANTHER" id="PTHR31302:SF0">
    <property type="entry name" value="TRANSMEMBRANE PROTEIN WITH METALLOPHOSPHOESTERASE DOMAIN"/>
    <property type="match status" value="1"/>
</dbReference>
<feature type="transmembrane region" description="Helical" evidence="1">
    <location>
        <begin position="71"/>
        <end position="96"/>
    </location>
</feature>
<protein>
    <submittedName>
        <fullName evidence="3">Ser/Thr phosphatase family protein</fullName>
    </submittedName>
</protein>
<proteinExistence type="predicted"/>
<dbReference type="RefSeq" id="WP_005872180.1">
    <property type="nucleotide sequence ID" value="NZ_ACYG01000027.1"/>
</dbReference>
<gene>
    <name evidence="3" type="ORF">CAMGR0001_1461</name>
</gene>
<comment type="caution">
    <text evidence="3">The sequence shown here is derived from an EMBL/GenBank/DDBJ whole genome shotgun (WGS) entry which is preliminary data.</text>
</comment>
<dbReference type="AlphaFoldDB" id="C8PJR1"/>
<keyword evidence="1" id="KW-0472">Membrane</keyword>
<dbReference type="PANTHER" id="PTHR31302">
    <property type="entry name" value="TRANSMEMBRANE PROTEIN WITH METALLOPHOSPHOESTERASE DOMAIN-RELATED"/>
    <property type="match status" value="1"/>
</dbReference>
<dbReference type="Pfam" id="PF00149">
    <property type="entry name" value="Metallophos"/>
    <property type="match status" value="1"/>
</dbReference>
<sequence length="375" mass="42344">MKSAYIFPIVGTVLFLFFNLYIYRSISARFTPYKGFATFLPALILLCVALAILDAIFFVGFGLNGSFKNELLYKLCVFCMAASFSLFFICLAYDVLSAAAHVVKFSQNRRKFLKTFIDVTFVIMAFSYIFKGLYNALKIPKITEREIKIKNLARELNFAVISDVHLGEFLKKEFLQGVVAQINSLNYDALLIVGDMFDLRSDELGDILQPLEVIKKPIFFVTGNHEYYRDDASGLIKAMQKAGVRVLQNESVEFEGLNLMGVHDLSGFRFGYMQPDLSAVLAQADPDKPKILLAHQPKYVVDFVRDEVDLCICGHTHAGQIFPWTLLVLLSQKYLYGLYNDGLKQIYVSSGVGFWGPPIRVFADAEIALLKLRKA</sequence>
<dbReference type="Proteomes" id="UP000005709">
    <property type="component" value="Unassembled WGS sequence"/>
</dbReference>
<dbReference type="eggNOG" id="COG1408">
    <property type="taxonomic scope" value="Bacteria"/>
</dbReference>
<keyword evidence="1" id="KW-0812">Transmembrane</keyword>
<dbReference type="CDD" id="cd07385">
    <property type="entry name" value="MPP_YkuE_C"/>
    <property type="match status" value="1"/>
</dbReference>
<accession>C8PJR1</accession>
<keyword evidence="4" id="KW-1185">Reference proteome</keyword>
<feature type="domain" description="Calcineurin-like phosphoesterase" evidence="2">
    <location>
        <begin position="157"/>
        <end position="318"/>
    </location>
</feature>
<dbReference type="InterPro" id="IPR004843">
    <property type="entry name" value="Calcineurin-like_PHP"/>
</dbReference>
<feature type="transmembrane region" description="Helical" evidence="1">
    <location>
        <begin position="6"/>
        <end position="23"/>
    </location>
</feature>